<evidence type="ECO:0000313" key="2">
    <source>
        <dbReference type="Proteomes" id="UP001164653"/>
    </source>
</evidence>
<dbReference type="RefSeq" id="WP_244822950.1">
    <property type="nucleotide sequence ID" value="NZ_CP112998.1"/>
</dbReference>
<proteinExistence type="predicted"/>
<dbReference type="Proteomes" id="UP001164653">
    <property type="component" value="Chromosome"/>
</dbReference>
<accession>A0A9E8N5N8</accession>
<name>A0A9E8N5N8_9BACT</name>
<dbReference type="KEGG" id="dpf:ON006_15835"/>
<reference evidence="1" key="1">
    <citation type="submission" date="2022-11" db="EMBL/GenBank/DDBJ databases">
        <title>Dyadobacter pollutisoli sp. nov., isolated from plastic dumped soil.</title>
        <authorList>
            <person name="Kim J.M."/>
            <person name="Kim K.R."/>
            <person name="Lee J.K."/>
            <person name="Hao L."/>
            <person name="Jeon C.O."/>
        </authorList>
    </citation>
    <scope>NUCLEOTIDE SEQUENCE</scope>
    <source>
        <strain evidence="1">U1</strain>
    </source>
</reference>
<keyword evidence="2" id="KW-1185">Reference proteome</keyword>
<gene>
    <name evidence="1" type="ORF">ON006_15835</name>
</gene>
<dbReference type="AlphaFoldDB" id="A0A9E8N5N8"/>
<dbReference type="EMBL" id="CP112998">
    <property type="protein sequence ID" value="WAC09223.1"/>
    <property type="molecule type" value="Genomic_DNA"/>
</dbReference>
<organism evidence="1 2">
    <name type="scientific">Dyadobacter pollutisoli</name>
    <dbReference type="NCBI Taxonomy" id="2910158"/>
    <lineage>
        <taxon>Bacteria</taxon>
        <taxon>Pseudomonadati</taxon>
        <taxon>Bacteroidota</taxon>
        <taxon>Cytophagia</taxon>
        <taxon>Cytophagales</taxon>
        <taxon>Spirosomataceae</taxon>
        <taxon>Dyadobacter</taxon>
    </lineage>
</organism>
<evidence type="ECO:0000313" key="1">
    <source>
        <dbReference type="EMBL" id="WAC09223.1"/>
    </source>
</evidence>
<protein>
    <submittedName>
        <fullName evidence="1">Uncharacterized protein</fullName>
    </submittedName>
</protein>
<sequence length="95" mass="10980">MNFKIILLPETQTEVCLHRDRNEEGEEIVRITAFVISSSGTEPMLERVVRFSDEKSARFFVDDYSEVSAKGFLRFCLEEEGVRVGYFAKPLPEFP</sequence>